<feature type="compositionally biased region" description="Pro residues" evidence="1">
    <location>
        <begin position="266"/>
        <end position="283"/>
    </location>
</feature>
<evidence type="ECO:0000256" key="1">
    <source>
        <dbReference type="SAM" id="MobiDB-lite"/>
    </source>
</evidence>
<protein>
    <submittedName>
        <fullName evidence="3">Serine/arginine repetitive matrix protein 1-like</fullName>
    </submittedName>
</protein>
<feature type="compositionally biased region" description="Basic and acidic residues" evidence="1">
    <location>
        <begin position="335"/>
        <end position="345"/>
    </location>
</feature>
<feature type="compositionally biased region" description="Basic and acidic residues" evidence="1">
    <location>
        <begin position="244"/>
        <end position="254"/>
    </location>
</feature>
<keyword evidence="2" id="KW-0472">Membrane</keyword>
<dbReference type="AlphaFoldDB" id="A0A5N5FMH7"/>
<reference evidence="3 4" key="1">
    <citation type="submission" date="2019-09" db="EMBL/GenBank/DDBJ databases">
        <authorList>
            <person name="Ou C."/>
        </authorList>
    </citation>
    <scope>NUCLEOTIDE SEQUENCE [LARGE SCALE GENOMIC DNA]</scope>
    <source>
        <strain evidence="3">S2</strain>
        <tissue evidence="3">Leaf</tissue>
    </source>
</reference>
<feature type="compositionally biased region" description="Basic residues" evidence="1">
    <location>
        <begin position="312"/>
        <end position="322"/>
    </location>
</feature>
<accession>A0A5N5FMH7</accession>
<organism evidence="3 4">
    <name type="scientific">Pyrus ussuriensis x Pyrus communis</name>
    <dbReference type="NCBI Taxonomy" id="2448454"/>
    <lineage>
        <taxon>Eukaryota</taxon>
        <taxon>Viridiplantae</taxon>
        <taxon>Streptophyta</taxon>
        <taxon>Embryophyta</taxon>
        <taxon>Tracheophyta</taxon>
        <taxon>Spermatophyta</taxon>
        <taxon>Magnoliopsida</taxon>
        <taxon>eudicotyledons</taxon>
        <taxon>Gunneridae</taxon>
        <taxon>Pentapetalae</taxon>
        <taxon>rosids</taxon>
        <taxon>fabids</taxon>
        <taxon>Rosales</taxon>
        <taxon>Rosaceae</taxon>
        <taxon>Amygdaloideae</taxon>
        <taxon>Maleae</taxon>
        <taxon>Pyrus</taxon>
    </lineage>
</organism>
<feature type="compositionally biased region" description="Pro residues" evidence="1">
    <location>
        <begin position="352"/>
        <end position="374"/>
    </location>
</feature>
<name>A0A5N5FMH7_9ROSA</name>
<dbReference type="EMBL" id="SMOL01000636">
    <property type="protein sequence ID" value="KAB2604203.1"/>
    <property type="molecule type" value="Genomic_DNA"/>
</dbReference>
<feature type="region of interest" description="Disordered" evidence="1">
    <location>
        <begin position="203"/>
        <end position="462"/>
    </location>
</feature>
<gene>
    <name evidence="3" type="ORF">D8674_036647</name>
</gene>
<sequence length="587" mass="65751">MPRRHGSPSPLLSPPLLIILFPIIISLILFYTIPPFLSLTSQLLRPTISAKKSWDSLNVFLVIFAILCGVFANRNEDASPTEEDRIPDHNIPHPLDNVTTNSANISESEAAGSVLPQQWFGYSERRTPEIGDGRLRRSSNSYPDLRQLGQDSVWETPDHNKPQFRFFDDFEIGNYNRAPSTSHQRRSEGYSDVIKEIPVDTFVLHSSHPPPQKPPTPTPPPPPPPRQQKTRRTYQTFRRKHPKTEKVVNNHITEEGEEIENVRTSPPTPPPPPPPRPAAPPSPIRIRSESKRRKSNVKKEIAMVWASVLSNQRKRKKQHKVTGTRNIYETAASLPEHEQQDREGEYFFTRQPPSPPPPPPPSPPPPPPPPPPPHSVFHNLFKKGMSKTKKVHSVLTPPTPPPPPPPPQPALRKHKSWNTSFPLAPPTPPKQPPPATSRPRHSPSSGRPPLPTKANSYLYDGKVNSGCQSPLIPVAPAPPPSFKMPELKFFVRGDFVKIRSAESSRCGSPELEDVDDVDASPRKEEDLKSKSEVQSKVNVMDGGSGGRSSVFCPSPDVNTKADNFIARLRDEWKLEKMNSMRQKKKMP</sequence>
<feature type="compositionally biased region" description="Basic and acidic residues" evidence="1">
    <location>
        <begin position="519"/>
        <end position="533"/>
    </location>
</feature>
<feature type="compositionally biased region" description="Pro residues" evidence="1">
    <location>
        <begin position="397"/>
        <end position="409"/>
    </location>
</feature>
<dbReference type="OrthoDB" id="1929225at2759"/>
<dbReference type="InterPro" id="IPR008480">
    <property type="entry name" value="DUF761_pln"/>
</dbReference>
<proteinExistence type="predicted"/>
<dbReference type="Proteomes" id="UP000327157">
    <property type="component" value="Unassembled WGS sequence"/>
</dbReference>
<feature type="region of interest" description="Disordered" evidence="1">
    <location>
        <begin position="501"/>
        <end position="554"/>
    </location>
</feature>
<feature type="transmembrane region" description="Helical" evidence="2">
    <location>
        <begin position="54"/>
        <end position="72"/>
    </location>
</feature>
<dbReference type="Pfam" id="PF05553">
    <property type="entry name" value="DUF761"/>
    <property type="match status" value="1"/>
</dbReference>
<feature type="compositionally biased region" description="Basic residues" evidence="1">
    <location>
        <begin position="228"/>
        <end position="243"/>
    </location>
</feature>
<keyword evidence="2" id="KW-0812">Transmembrane</keyword>
<reference evidence="3 4" key="2">
    <citation type="submission" date="2019-11" db="EMBL/GenBank/DDBJ databases">
        <title>A de novo genome assembly of a pear dwarfing rootstock.</title>
        <authorList>
            <person name="Wang F."/>
            <person name="Wang J."/>
            <person name="Li S."/>
            <person name="Zhang Y."/>
            <person name="Fang M."/>
            <person name="Ma L."/>
            <person name="Zhao Y."/>
            <person name="Jiang S."/>
        </authorList>
    </citation>
    <scope>NUCLEOTIDE SEQUENCE [LARGE SCALE GENOMIC DNA]</scope>
    <source>
        <strain evidence="3">S2</strain>
        <tissue evidence="3">Leaf</tissue>
    </source>
</reference>
<comment type="caution">
    <text evidence="3">The sequence shown here is derived from an EMBL/GenBank/DDBJ whole genome shotgun (WGS) entry which is preliminary data.</text>
</comment>
<keyword evidence="2" id="KW-1133">Transmembrane helix</keyword>
<dbReference type="PANTHER" id="PTHR33098">
    <property type="entry name" value="COTTON FIBER (DUF761)"/>
    <property type="match status" value="1"/>
</dbReference>
<feature type="compositionally biased region" description="Pro residues" evidence="1">
    <location>
        <begin position="423"/>
        <end position="436"/>
    </location>
</feature>
<feature type="compositionally biased region" description="Basic residues" evidence="1">
    <location>
        <begin position="380"/>
        <end position="392"/>
    </location>
</feature>
<dbReference type="PANTHER" id="PTHR33098:SF71">
    <property type="entry name" value="HYDROXYPROLINE-RICH GLYCOPROTEIN FAMILY PROTEIN"/>
    <property type="match status" value="1"/>
</dbReference>
<keyword evidence="4" id="KW-1185">Reference proteome</keyword>
<evidence type="ECO:0000313" key="4">
    <source>
        <dbReference type="Proteomes" id="UP000327157"/>
    </source>
</evidence>
<evidence type="ECO:0000256" key="2">
    <source>
        <dbReference type="SAM" id="Phobius"/>
    </source>
</evidence>
<feature type="transmembrane region" description="Helical" evidence="2">
    <location>
        <begin position="12"/>
        <end position="33"/>
    </location>
</feature>
<feature type="compositionally biased region" description="Pro residues" evidence="1">
    <location>
        <begin position="208"/>
        <end position="226"/>
    </location>
</feature>
<evidence type="ECO:0000313" key="3">
    <source>
        <dbReference type="EMBL" id="KAB2604203.1"/>
    </source>
</evidence>